<evidence type="ECO:0000313" key="4">
    <source>
        <dbReference type="Proteomes" id="UP000000763"/>
    </source>
</evidence>
<reference evidence="4" key="4">
    <citation type="journal article" date="2008" name="Nucleic Acids Res.">
        <title>The rice annotation project database (RAP-DB): 2008 update.</title>
        <authorList>
            <consortium name="The rice annotation project (RAP)"/>
        </authorList>
    </citation>
    <scope>GENOME REANNOTATION</scope>
    <source>
        <strain evidence="4">cv. Nipponbare</strain>
    </source>
</reference>
<feature type="compositionally biased region" description="Low complexity" evidence="1">
    <location>
        <begin position="165"/>
        <end position="177"/>
    </location>
</feature>
<feature type="region of interest" description="Disordered" evidence="1">
    <location>
        <begin position="1"/>
        <end position="267"/>
    </location>
</feature>
<protein>
    <recommendedName>
        <fullName evidence="5">Pr1-like protein</fullName>
    </recommendedName>
</protein>
<feature type="compositionally biased region" description="Low complexity" evidence="1">
    <location>
        <begin position="32"/>
        <end position="42"/>
    </location>
</feature>
<gene>
    <name evidence="3" type="ORF">P0436B05.31</name>
    <name evidence="2" type="ORF">P0475A09.4</name>
</gene>
<dbReference type="Proteomes" id="UP000000763">
    <property type="component" value="Chromosome 8"/>
</dbReference>
<feature type="compositionally biased region" description="Basic and acidic residues" evidence="1">
    <location>
        <begin position="149"/>
        <end position="164"/>
    </location>
</feature>
<sequence length="267" mass="28243">MWNRGEGVRGPGPRGWWAPRGSPSVHGGPGAPKGSPAGAVGPTRQLHQTARAADGRAPRDGHTACPEAATSARPAGGGARAPMVATGDHRHGGAEAERGEGRGKGGGGPRLTPRRRRRWPEWREAVVRLGLTGSTVSDRNGGVDEGGEDAAKPREAAPRREEVRATTAADQSSAAAAAERESGADSIPARKEGGEWQKRWRGRRKRRIRREEGDDGWAPPVSEGGGRARPSAARTRGGRGGRVGRGKRRERGRELGRIRPKRGGRGF</sequence>
<evidence type="ECO:0000313" key="2">
    <source>
        <dbReference type="EMBL" id="BAD01322.1"/>
    </source>
</evidence>
<dbReference type="EMBL" id="AP005541">
    <property type="protein sequence ID" value="BAD01454.1"/>
    <property type="molecule type" value="Genomic_DNA"/>
</dbReference>
<feature type="compositionally biased region" description="Basic and acidic residues" evidence="1">
    <location>
        <begin position="53"/>
        <end position="62"/>
    </location>
</feature>
<evidence type="ECO:0000256" key="1">
    <source>
        <dbReference type="SAM" id="MobiDB-lite"/>
    </source>
</evidence>
<proteinExistence type="predicted"/>
<name>Q6YZ21_ORYSJ</name>
<reference evidence="4" key="3">
    <citation type="journal article" date="2005" name="Nature">
        <title>The map-based sequence of the rice genome.</title>
        <authorList>
            <consortium name="International rice genome sequencing project (IRGSP)"/>
            <person name="Matsumoto T."/>
            <person name="Wu J."/>
            <person name="Kanamori H."/>
            <person name="Katayose Y."/>
            <person name="Fujisawa M."/>
            <person name="Namiki N."/>
            <person name="Mizuno H."/>
            <person name="Yamamoto K."/>
            <person name="Antonio B.A."/>
            <person name="Baba T."/>
            <person name="Sakata K."/>
            <person name="Nagamura Y."/>
            <person name="Aoki H."/>
            <person name="Arikawa K."/>
            <person name="Arita K."/>
            <person name="Bito T."/>
            <person name="Chiden Y."/>
            <person name="Fujitsuka N."/>
            <person name="Fukunaka R."/>
            <person name="Hamada M."/>
            <person name="Harada C."/>
            <person name="Hayashi A."/>
            <person name="Hijishita S."/>
            <person name="Honda M."/>
            <person name="Hosokawa S."/>
            <person name="Ichikawa Y."/>
            <person name="Idonuma A."/>
            <person name="Iijima M."/>
            <person name="Ikeda M."/>
            <person name="Ikeno M."/>
            <person name="Ito K."/>
            <person name="Ito S."/>
            <person name="Ito T."/>
            <person name="Ito Y."/>
            <person name="Ito Y."/>
            <person name="Iwabuchi A."/>
            <person name="Kamiya K."/>
            <person name="Karasawa W."/>
            <person name="Kurita K."/>
            <person name="Katagiri S."/>
            <person name="Kikuta A."/>
            <person name="Kobayashi H."/>
            <person name="Kobayashi N."/>
            <person name="Machita K."/>
            <person name="Maehara T."/>
            <person name="Masukawa M."/>
            <person name="Mizubayashi T."/>
            <person name="Mukai Y."/>
            <person name="Nagasaki H."/>
            <person name="Nagata Y."/>
            <person name="Naito S."/>
            <person name="Nakashima M."/>
            <person name="Nakama Y."/>
            <person name="Nakamichi Y."/>
            <person name="Nakamura M."/>
            <person name="Meguro A."/>
            <person name="Negishi M."/>
            <person name="Ohta I."/>
            <person name="Ohta T."/>
            <person name="Okamoto M."/>
            <person name="Ono N."/>
            <person name="Saji S."/>
            <person name="Sakaguchi M."/>
            <person name="Sakai K."/>
            <person name="Shibata M."/>
            <person name="Shimokawa T."/>
            <person name="Song J."/>
            <person name="Takazaki Y."/>
            <person name="Terasawa K."/>
            <person name="Tsugane M."/>
            <person name="Tsuji K."/>
            <person name="Ueda S."/>
            <person name="Waki K."/>
            <person name="Yamagata H."/>
            <person name="Yamamoto M."/>
            <person name="Yamamoto S."/>
            <person name="Yamane H."/>
            <person name="Yoshiki S."/>
            <person name="Yoshihara R."/>
            <person name="Yukawa K."/>
            <person name="Zhong H."/>
            <person name="Yano M."/>
            <person name="Yuan Q."/>
            <person name="Ouyang S."/>
            <person name="Liu J."/>
            <person name="Jones K.M."/>
            <person name="Gansberger K."/>
            <person name="Moffat K."/>
            <person name="Hill J."/>
            <person name="Bera J."/>
            <person name="Fadrosh D."/>
            <person name="Jin S."/>
            <person name="Johri S."/>
            <person name="Kim M."/>
            <person name="Overton L."/>
            <person name="Reardon M."/>
            <person name="Tsitrin T."/>
            <person name="Vuong H."/>
            <person name="Weaver B."/>
            <person name="Ciecko A."/>
            <person name="Tallon L."/>
            <person name="Jackson J."/>
            <person name="Pai G."/>
            <person name="Aken S.V."/>
            <person name="Utterback T."/>
            <person name="Reidmuller S."/>
            <person name="Feldblyum T."/>
            <person name="Hsiao J."/>
            <person name="Zismann V."/>
            <person name="Iobst S."/>
            <person name="de Vazeille A.R."/>
            <person name="Buell C.R."/>
            <person name="Ying K."/>
            <person name="Li Y."/>
            <person name="Lu T."/>
            <person name="Huang Y."/>
            <person name="Zhao Q."/>
            <person name="Feng Q."/>
            <person name="Zhang L."/>
            <person name="Zhu J."/>
            <person name="Weng Q."/>
            <person name="Mu J."/>
            <person name="Lu Y."/>
            <person name="Fan D."/>
            <person name="Liu Y."/>
            <person name="Guan J."/>
            <person name="Zhang Y."/>
            <person name="Yu S."/>
            <person name="Liu X."/>
            <person name="Zhang Y."/>
            <person name="Hong G."/>
            <person name="Han B."/>
            <person name="Choisne N."/>
            <person name="Demange N."/>
            <person name="Orjeda G."/>
            <person name="Samain S."/>
            <person name="Cattolico L."/>
            <person name="Pelletier E."/>
            <person name="Couloux A."/>
            <person name="Segurens B."/>
            <person name="Wincker P."/>
            <person name="D'Hont A."/>
            <person name="Scarpelli C."/>
            <person name="Weissenbach J."/>
            <person name="Salanoubat M."/>
            <person name="Quetier F."/>
            <person name="Yu Y."/>
            <person name="Kim H.R."/>
            <person name="Rambo T."/>
            <person name="Currie J."/>
            <person name="Collura K."/>
            <person name="Luo M."/>
            <person name="Yang T."/>
            <person name="Ammiraju J.S.S."/>
            <person name="Engler F."/>
            <person name="Soderlund C."/>
            <person name="Wing R.A."/>
            <person name="Palmer L.E."/>
            <person name="de la Bastide M."/>
            <person name="Spiegel L."/>
            <person name="Nascimento L."/>
            <person name="Zutavern T."/>
            <person name="O'Shaughnessy A."/>
            <person name="Dike S."/>
            <person name="Dedhia N."/>
            <person name="Preston R."/>
            <person name="Balija V."/>
            <person name="McCombie W.R."/>
            <person name="Chow T."/>
            <person name="Chen H."/>
            <person name="Chung M."/>
            <person name="Chen C."/>
            <person name="Shaw J."/>
            <person name="Wu H."/>
            <person name="Hsiao K."/>
            <person name="Chao Y."/>
            <person name="Chu M."/>
            <person name="Cheng C."/>
            <person name="Hour A."/>
            <person name="Lee P."/>
            <person name="Lin S."/>
            <person name="Lin Y."/>
            <person name="Liou J."/>
            <person name="Liu S."/>
            <person name="Hsing Y."/>
            <person name="Raghuvanshi S."/>
            <person name="Mohanty A."/>
            <person name="Bharti A.K."/>
            <person name="Gaur A."/>
            <person name="Gupta V."/>
            <person name="Kumar D."/>
            <person name="Ravi V."/>
            <person name="Vij S."/>
            <person name="Kapur A."/>
            <person name="Khurana P."/>
            <person name="Khurana P."/>
            <person name="Khurana J.P."/>
            <person name="Tyagi A.K."/>
            <person name="Gaikwad K."/>
            <person name="Singh A."/>
            <person name="Dalal V."/>
            <person name="Srivastava S."/>
            <person name="Dixit A."/>
            <person name="Pal A.K."/>
            <person name="Ghazi I.A."/>
            <person name="Yadav M."/>
            <person name="Pandit A."/>
            <person name="Bhargava A."/>
            <person name="Sureshbabu K."/>
            <person name="Batra K."/>
            <person name="Sharma T.R."/>
            <person name="Mohapatra T."/>
            <person name="Singh N.K."/>
            <person name="Messing J."/>
            <person name="Nelson A.B."/>
            <person name="Fuks G."/>
            <person name="Kavchok S."/>
            <person name="Keizer G."/>
            <person name="Linton E."/>
            <person name="Llaca V."/>
            <person name="Song R."/>
            <person name="Tanyolac B."/>
            <person name="Young S."/>
            <person name="Ho-Il K."/>
            <person name="Hahn J.H."/>
            <person name="Sangsakoo G."/>
            <person name="Vanavichit A."/>
            <person name="de Mattos Luiz.A.T."/>
            <person name="Zimmer P.D."/>
            <person name="Malone G."/>
            <person name="Dellagostin O."/>
            <person name="de Oliveira A.C."/>
            <person name="Bevan M."/>
            <person name="Bancroft I."/>
            <person name="Minx P."/>
            <person name="Cordum H."/>
            <person name="Wilson R."/>
            <person name="Cheng Z."/>
            <person name="Jin W."/>
            <person name="Jiang J."/>
            <person name="Leong S.A."/>
            <person name="Iwama H."/>
            <person name="Gojobori T."/>
            <person name="Itoh T."/>
            <person name="Niimura Y."/>
            <person name="Fujii Y."/>
            <person name="Habara T."/>
            <person name="Sakai H."/>
            <person name="Sato Y."/>
            <person name="Wilson G."/>
            <person name="Kumar K."/>
            <person name="McCouch S."/>
            <person name="Juretic N."/>
            <person name="Hoen D."/>
            <person name="Wright S."/>
            <person name="Bruskiewich R."/>
            <person name="Bureau T."/>
            <person name="Miyao A."/>
            <person name="Hirochika H."/>
            <person name="Nishikawa T."/>
            <person name="Kadowaki K."/>
            <person name="Sugiura M."/>
            <person name="Burr B."/>
            <person name="Sasaki T."/>
        </authorList>
    </citation>
    <scope>NUCLEOTIDE SEQUENCE [LARGE SCALE GENOMIC DNA]</scope>
    <source>
        <strain evidence="4">cv. Nipponbare</strain>
    </source>
</reference>
<accession>Q6YZ21</accession>
<feature type="compositionally biased region" description="Basic residues" evidence="1">
    <location>
        <begin position="236"/>
        <end position="250"/>
    </location>
</feature>
<organism evidence="3 4">
    <name type="scientific">Oryza sativa subsp. japonica</name>
    <name type="common">Rice</name>
    <dbReference type="NCBI Taxonomy" id="39947"/>
    <lineage>
        <taxon>Eukaryota</taxon>
        <taxon>Viridiplantae</taxon>
        <taxon>Streptophyta</taxon>
        <taxon>Embryophyta</taxon>
        <taxon>Tracheophyta</taxon>
        <taxon>Spermatophyta</taxon>
        <taxon>Magnoliopsida</taxon>
        <taxon>Liliopsida</taxon>
        <taxon>Poales</taxon>
        <taxon>Poaceae</taxon>
        <taxon>BOP clade</taxon>
        <taxon>Oryzoideae</taxon>
        <taxon>Oryzeae</taxon>
        <taxon>Oryzinae</taxon>
        <taxon>Oryza</taxon>
        <taxon>Oryza sativa</taxon>
    </lineage>
</organism>
<feature type="compositionally biased region" description="Basic and acidic residues" evidence="1">
    <location>
        <begin position="178"/>
        <end position="198"/>
    </location>
</feature>
<evidence type="ECO:0008006" key="5">
    <source>
        <dbReference type="Google" id="ProtNLM"/>
    </source>
</evidence>
<feature type="compositionally biased region" description="Basic residues" evidence="1">
    <location>
        <begin position="258"/>
        <end position="267"/>
    </location>
</feature>
<evidence type="ECO:0000313" key="3">
    <source>
        <dbReference type="EMBL" id="BAD01454.1"/>
    </source>
</evidence>
<dbReference type="EMBL" id="AP004696">
    <property type="protein sequence ID" value="BAD01322.1"/>
    <property type="molecule type" value="Genomic_DNA"/>
</dbReference>
<feature type="compositionally biased region" description="Basic and acidic residues" evidence="1">
    <location>
        <begin position="87"/>
        <end position="103"/>
    </location>
</feature>
<feature type="compositionally biased region" description="Basic residues" evidence="1">
    <location>
        <begin position="199"/>
        <end position="208"/>
    </location>
</feature>
<reference evidence="2" key="1">
    <citation type="submission" date="2002-01" db="EMBL/GenBank/DDBJ databases">
        <title>Oryza sativa nipponbare(GA3) genomic DNA, chromosome 8, PAC clone:P0475A09.</title>
        <authorList>
            <person name="Sasaki T."/>
            <person name="Matsumoto T."/>
            <person name="Yamamoto K."/>
        </authorList>
    </citation>
    <scope>NUCLEOTIDE SEQUENCE</scope>
</reference>
<feature type="compositionally biased region" description="Low complexity" evidence="1">
    <location>
        <begin position="14"/>
        <end position="23"/>
    </location>
</feature>
<dbReference type="AlphaFoldDB" id="Q6YZ21"/>
<reference evidence="3" key="2">
    <citation type="submission" date="2002-07" db="EMBL/GenBank/DDBJ databases">
        <title>Oryza sativa nipponbare(GA3) genomic DNA, chromosome 8, PAC clone:P0436B05.</title>
        <authorList>
            <person name="Sasaki T."/>
            <person name="Matsumoto T."/>
            <person name="Katayose Y."/>
        </authorList>
    </citation>
    <scope>NUCLEOTIDE SEQUENCE</scope>
</reference>